<keyword evidence="1" id="KW-0479">Metal-binding</keyword>
<gene>
    <name evidence="7" type="primary">LOC106808215</name>
</gene>
<dbReference type="Gene3D" id="3.90.320.10">
    <property type="match status" value="1"/>
</dbReference>
<dbReference type="SMART" id="SM00249">
    <property type="entry name" value="PHD"/>
    <property type="match status" value="1"/>
</dbReference>
<evidence type="ECO:0000313" key="7">
    <source>
        <dbReference type="RefSeq" id="XP_014666314.1"/>
    </source>
</evidence>
<keyword evidence="2 4" id="KW-0863">Zinc-finger</keyword>
<dbReference type="InterPro" id="IPR019080">
    <property type="entry name" value="YqaJ_viral_recombinase"/>
</dbReference>
<dbReference type="InterPro" id="IPR001965">
    <property type="entry name" value="Znf_PHD"/>
</dbReference>
<accession>A0ABM1E293</accession>
<evidence type="ECO:0000259" key="5">
    <source>
        <dbReference type="PROSITE" id="PS50016"/>
    </source>
</evidence>
<proteinExistence type="predicted"/>
<protein>
    <submittedName>
        <fullName evidence="7">Uncharacterized protein LOC106808215</fullName>
    </submittedName>
</protein>
<keyword evidence="6" id="KW-1185">Reference proteome</keyword>
<evidence type="ECO:0000256" key="1">
    <source>
        <dbReference type="ARBA" id="ARBA00022723"/>
    </source>
</evidence>
<organism evidence="6 7">
    <name type="scientific">Priapulus caudatus</name>
    <name type="common">Priapulid worm</name>
    <dbReference type="NCBI Taxonomy" id="37621"/>
    <lineage>
        <taxon>Eukaryota</taxon>
        <taxon>Metazoa</taxon>
        <taxon>Ecdysozoa</taxon>
        <taxon>Scalidophora</taxon>
        <taxon>Priapulida</taxon>
        <taxon>Priapulimorpha</taxon>
        <taxon>Priapulimorphida</taxon>
        <taxon>Priapulidae</taxon>
        <taxon>Priapulus</taxon>
    </lineage>
</organism>
<dbReference type="PANTHER" id="PTHR47526">
    <property type="entry name" value="ATP-DEPENDENT DNA HELICASE"/>
    <property type="match status" value="1"/>
</dbReference>
<dbReference type="SUPFAM" id="SSF57903">
    <property type="entry name" value="FYVE/PHD zinc finger"/>
    <property type="match status" value="1"/>
</dbReference>
<dbReference type="InterPro" id="IPR011604">
    <property type="entry name" value="PDDEXK-like_dom_sf"/>
</dbReference>
<dbReference type="InterPro" id="IPR013083">
    <property type="entry name" value="Znf_RING/FYVE/PHD"/>
</dbReference>
<dbReference type="CDD" id="cd22343">
    <property type="entry name" value="PDDEXK_lambda_exonuclease-like"/>
    <property type="match status" value="1"/>
</dbReference>
<evidence type="ECO:0000313" key="6">
    <source>
        <dbReference type="Proteomes" id="UP000695022"/>
    </source>
</evidence>
<evidence type="ECO:0000256" key="3">
    <source>
        <dbReference type="ARBA" id="ARBA00022833"/>
    </source>
</evidence>
<feature type="domain" description="PHD-type" evidence="5">
    <location>
        <begin position="322"/>
        <end position="371"/>
    </location>
</feature>
<dbReference type="PROSITE" id="PS50016">
    <property type="entry name" value="ZF_PHD_2"/>
    <property type="match status" value="1"/>
</dbReference>
<dbReference type="Proteomes" id="UP000695022">
    <property type="component" value="Unplaced"/>
</dbReference>
<evidence type="ECO:0000256" key="2">
    <source>
        <dbReference type="ARBA" id="ARBA00022771"/>
    </source>
</evidence>
<name>A0ABM1E293_PRICU</name>
<dbReference type="InterPro" id="IPR019787">
    <property type="entry name" value="Znf_PHD-finger"/>
</dbReference>
<dbReference type="PANTHER" id="PTHR47526:SF4">
    <property type="entry name" value="SWIM-TYPE DOMAIN-CONTAINING PROTEIN"/>
    <property type="match status" value="1"/>
</dbReference>
<dbReference type="GeneID" id="106808215"/>
<sequence length="384" mass="43261">MADLFGQIHATGVKSAILSVVEPYAEEYIPASVTTQYPTVLTELRDEGTFHLNYKDLLEKCADINIEVSSEEAERVEGATREQANSRMWFQFRSGRITASKMKAVCVTDPTNPSQSLIKSVCYPNSKPFTTAATKWGCEHEKLARGRFLQELSQFHENVTIADSGLVICSDHPYIAASPDGLVWCDCCGQSCLEIKCPYCIKDQTLGACSDPKFFLKPGPDGQVMLDAKHAHYYQIQTQMGAANLEACYFVVWTERDIHIERIMFDDCLWKEMCQKSKQIFQLAILPELVGKFYSRCSNTLTPLTSLPCDSSRVNRQASDDNTWCYCGQVESGRMIGCDNQNCKLGWFHYTCLQITSAPKGKWFCPDCRKTMALIKRKVTKPCP</sequence>
<dbReference type="RefSeq" id="XP_014666314.1">
    <property type="nucleotide sequence ID" value="XM_014810828.1"/>
</dbReference>
<dbReference type="PROSITE" id="PS01359">
    <property type="entry name" value="ZF_PHD_1"/>
    <property type="match status" value="1"/>
</dbReference>
<evidence type="ECO:0000256" key="4">
    <source>
        <dbReference type="PROSITE-ProRule" id="PRU00146"/>
    </source>
</evidence>
<dbReference type="SUPFAM" id="SSF52980">
    <property type="entry name" value="Restriction endonuclease-like"/>
    <property type="match status" value="1"/>
</dbReference>
<dbReference type="CDD" id="cd15505">
    <property type="entry name" value="PHD_ING"/>
    <property type="match status" value="1"/>
</dbReference>
<keyword evidence="3" id="KW-0862">Zinc</keyword>
<dbReference type="Gene3D" id="3.30.40.10">
    <property type="entry name" value="Zinc/RING finger domain, C3HC4 (zinc finger)"/>
    <property type="match status" value="1"/>
</dbReference>
<dbReference type="InterPro" id="IPR011335">
    <property type="entry name" value="Restrct_endonuc-II-like"/>
</dbReference>
<dbReference type="InterPro" id="IPR011011">
    <property type="entry name" value="Znf_FYVE_PHD"/>
</dbReference>
<dbReference type="InterPro" id="IPR019786">
    <property type="entry name" value="Zinc_finger_PHD-type_CS"/>
</dbReference>
<dbReference type="Pfam" id="PF09588">
    <property type="entry name" value="YqaJ"/>
    <property type="match status" value="1"/>
</dbReference>
<reference evidence="7" key="1">
    <citation type="submission" date="2025-08" db="UniProtKB">
        <authorList>
            <consortium name="RefSeq"/>
        </authorList>
    </citation>
    <scope>IDENTIFICATION</scope>
</reference>